<evidence type="ECO:0000313" key="2">
    <source>
        <dbReference type="Proteomes" id="UP000260790"/>
    </source>
</evidence>
<gene>
    <name evidence="1" type="ORF">DXD09_09730</name>
</gene>
<evidence type="ECO:0000313" key="1">
    <source>
        <dbReference type="EMBL" id="RGK44787.1"/>
    </source>
</evidence>
<name>A0A8B2Z0E6_9LACO</name>
<sequence length="753" mass="88611">MKNNVSSKILLSDETEDMLNDADMKNLPDELFLQFGVDESESGIKFRRRLQDFLADNYDEVREAMEDGTGMSALKSNPIRKAYEQYLMEKMESEVDFMLPLNSLVVRSGMYDEIIGEMLDEGKIELFDRVYRVKMPHVSDWISQISSQNQRTAVRMRVEGNTLEECGSKMGNRSKQSVDQLIRSALRNKPALREDDYRYWFERYNMDREAFNTIFLKAETDCTYGYLVMVCGRRRGKKDVSEMFNDPLLTKRMYHGLRLYMTRDSVFIHGEDVPLRTSFIAECIARNEFADREGTIREFYNRYVQILKEKHIQDDKRLNKSLRAFEGIVDRMSWCLQKTGRIVRYCPIPADEVREFVSAMNLDQYRNIEMSTEKIFRDNAEMMKEYDIRDGYELHSFLRKNEKIWNGDNRYDISFSRMPNIRFGKSDRNRQVRDLMFRLAPVSLDELSRAYEDEYGVSPSTFRANMTDCISGYYDSKSFSYIIDQPALDASELVFMNERLEDDFYFTDDVVEMYTAEFGEEHADRLNSKSLKQLGFRMYSQYVIRDSYQSARAFFMHLLLADDVIDLRKLDARLGYQNEFNTVLQELRKDYSLLEYSDRKYMTFDYLKRLHPEVTKDDLRQYVDDALVHAEGIEYFTVRKLERAGFHSNLEGLNQSDWFFAGMIRNSGLVNYTKAMGGFIFRKGCRPTASKFLRHLTRDCEFDPDFGALSEKLSDEYGLLISEQKLFSQLKSIGFFGPGVRLENSDIIYRIVA</sequence>
<protein>
    <submittedName>
        <fullName evidence="1">Uncharacterized protein</fullName>
    </submittedName>
</protein>
<dbReference type="RefSeq" id="WP_117644014.1">
    <property type="nucleotide sequence ID" value="NZ_QSQR01000011.1"/>
</dbReference>
<reference evidence="1 2" key="1">
    <citation type="submission" date="2018-08" db="EMBL/GenBank/DDBJ databases">
        <title>A genome reference for cultivated species of the human gut microbiota.</title>
        <authorList>
            <person name="Zou Y."/>
            <person name="Xue W."/>
            <person name="Luo G."/>
        </authorList>
    </citation>
    <scope>NUCLEOTIDE SEQUENCE [LARGE SCALE GENOMIC DNA]</scope>
    <source>
        <strain evidence="1 2">TF10-9AT</strain>
    </source>
</reference>
<comment type="caution">
    <text evidence="1">The sequence shown here is derived from an EMBL/GenBank/DDBJ whole genome shotgun (WGS) entry which is preliminary data.</text>
</comment>
<accession>A0A8B2Z0E6</accession>
<proteinExistence type="predicted"/>
<dbReference type="Proteomes" id="UP000260790">
    <property type="component" value="Unassembled WGS sequence"/>
</dbReference>
<organism evidence="1 2">
    <name type="scientific">Ligilactobacillus ruminis</name>
    <dbReference type="NCBI Taxonomy" id="1623"/>
    <lineage>
        <taxon>Bacteria</taxon>
        <taxon>Bacillati</taxon>
        <taxon>Bacillota</taxon>
        <taxon>Bacilli</taxon>
        <taxon>Lactobacillales</taxon>
        <taxon>Lactobacillaceae</taxon>
        <taxon>Ligilactobacillus</taxon>
    </lineage>
</organism>
<dbReference type="AlphaFoldDB" id="A0A8B2Z0E6"/>
<dbReference type="EMBL" id="QSQR01000011">
    <property type="protein sequence ID" value="RGK44787.1"/>
    <property type="molecule type" value="Genomic_DNA"/>
</dbReference>